<dbReference type="InterPro" id="IPR012337">
    <property type="entry name" value="RNaseH-like_sf"/>
</dbReference>
<comment type="caution">
    <text evidence="2">The sequence shown here is derived from an EMBL/GenBank/DDBJ whole genome shotgun (WGS) entry which is preliminary data.</text>
</comment>
<dbReference type="GO" id="GO:0046983">
    <property type="term" value="F:protein dimerization activity"/>
    <property type="evidence" value="ECO:0007669"/>
    <property type="project" value="InterPro"/>
</dbReference>
<sequence>MAKHVLSIPVSTIASVSAFSVGGRVIEMYRSKLLPSNAEALICLRDWMFDIDFRAESVDDADDVAMTLGNLLSIKETGNDVVFTVGSSRRSWITGLDGGA</sequence>
<dbReference type="AlphaFoldDB" id="A0A9Q0QW20"/>
<protein>
    <recommendedName>
        <fullName evidence="1">HAT C-terminal dimerisation domain-containing protein</fullName>
    </recommendedName>
</protein>
<dbReference type="PANTHER" id="PTHR23272">
    <property type="entry name" value="BED FINGER-RELATED"/>
    <property type="match status" value="1"/>
</dbReference>
<keyword evidence="3" id="KW-1185">Reference proteome</keyword>
<dbReference type="EMBL" id="JAMYWD010000004">
    <property type="protein sequence ID" value="KAJ4973829.1"/>
    <property type="molecule type" value="Genomic_DNA"/>
</dbReference>
<feature type="domain" description="HAT C-terminal dimerisation" evidence="1">
    <location>
        <begin position="1"/>
        <end position="48"/>
    </location>
</feature>
<proteinExistence type="predicted"/>
<evidence type="ECO:0000313" key="3">
    <source>
        <dbReference type="Proteomes" id="UP001141806"/>
    </source>
</evidence>
<dbReference type="Proteomes" id="UP001141806">
    <property type="component" value="Unassembled WGS sequence"/>
</dbReference>
<gene>
    <name evidence="2" type="ORF">NE237_007003</name>
</gene>
<organism evidence="2 3">
    <name type="scientific">Protea cynaroides</name>
    <dbReference type="NCBI Taxonomy" id="273540"/>
    <lineage>
        <taxon>Eukaryota</taxon>
        <taxon>Viridiplantae</taxon>
        <taxon>Streptophyta</taxon>
        <taxon>Embryophyta</taxon>
        <taxon>Tracheophyta</taxon>
        <taxon>Spermatophyta</taxon>
        <taxon>Magnoliopsida</taxon>
        <taxon>Proteales</taxon>
        <taxon>Proteaceae</taxon>
        <taxon>Protea</taxon>
    </lineage>
</organism>
<evidence type="ECO:0000313" key="2">
    <source>
        <dbReference type="EMBL" id="KAJ4973829.1"/>
    </source>
</evidence>
<dbReference type="Pfam" id="PF05699">
    <property type="entry name" value="Dimer_Tnp_hAT"/>
    <property type="match status" value="1"/>
</dbReference>
<name>A0A9Q0QW20_9MAGN</name>
<reference evidence="2" key="1">
    <citation type="journal article" date="2023" name="Plant J.">
        <title>The genome of the king protea, Protea cynaroides.</title>
        <authorList>
            <person name="Chang J."/>
            <person name="Duong T.A."/>
            <person name="Schoeman C."/>
            <person name="Ma X."/>
            <person name="Roodt D."/>
            <person name="Barker N."/>
            <person name="Li Z."/>
            <person name="Van de Peer Y."/>
            <person name="Mizrachi E."/>
        </authorList>
    </citation>
    <scope>NUCLEOTIDE SEQUENCE</scope>
    <source>
        <tissue evidence="2">Young leaves</tissue>
    </source>
</reference>
<evidence type="ECO:0000259" key="1">
    <source>
        <dbReference type="Pfam" id="PF05699"/>
    </source>
</evidence>
<dbReference type="PANTHER" id="PTHR23272:SF184">
    <property type="entry name" value="OS03G0311250 PROTEIN"/>
    <property type="match status" value="1"/>
</dbReference>
<dbReference type="OrthoDB" id="1301613at2759"/>
<accession>A0A9Q0QW20</accession>
<dbReference type="SUPFAM" id="SSF53098">
    <property type="entry name" value="Ribonuclease H-like"/>
    <property type="match status" value="1"/>
</dbReference>
<dbReference type="InterPro" id="IPR008906">
    <property type="entry name" value="HATC_C_dom"/>
</dbReference>